<dbReference type="PANTHER" id="PTHR12049:SF7">
    <property type="entry name" value="PROTEIN ARGININE METHYLTRANSFERASE NDUFAF7, MITOCHONDRIAL"/>
    <property type="match status" value="1"/>
</dbReference>
<dbReference type="OrthoDB" id="9794208at2"/>
<gene>
    <name evidence="3" type="ORF">CDH04_03775</name>
    <name evidence="4" type="ORF">FZC43_03775</name>
</gene>
<accession>A0A2Z4XXW8</accession>
<evidence type="ECO:0000313" key="5">
    <source>
        <dbReference type="Proteomes" id="UP000251120"/>
    </source>
</evidence>
<organism evidence="3 5">
    <name type="scientific">Francisella adeliensis</name>
    <dbReference type="NCBI Taxonomy" id="2007306"/>
    <lineage>
        <taxon>Bacteria</taxon>
        <taxon>Pseudomonadati</taxon>
        <taxon>Pseudomonadota</taxon>
        <taxon>Gammaproteobacteria</taxon>
        <taxon>Thiotrichales</taxon>
        <taxon>Francisellaceae</taxon>
        <taxon>Francisella</taxon>
    </lineage>
</organism>
<dbReference type="EMBL" id="CP043424">
    <property type="protein sequence ID" value="QIW11812.1"/>
    <property type="molecule type" value="Genomic_DNA"/>
</dbReference>
<dbReference type="KEGG" id="fad:CDH04_03775"/>
<sequence>MHLALYYPELGYYSGAKDKISSAGDFITATSQTSIFACTFAEVFAKIIKEIGKDTCVIEFGAGTGKFAADSILQLERLKELPRKYIIIELSNNLRLRQQYFIKEKAPHLYDKFEWLYELPKQKVKAIVFANEVLDAMPVEIFKSDGTNIKQQGVALVGNEFSFVDLSKNESRFDNEIEILKNDGLIFETDYTSEVNTWVRPWIKSLSECLEAGVVLIADYGYHRADYYRAERNMGTLACYHQHRVNYDPFINVGEQDITAHVDFTTIAESACENGFELQGFMSQSNFLKRADVASVFANISKRLNLEEQLKYSTDMKELLLGDKLAEVFKVIGLSLNFEPLLEVFDNDDNVDFLL</sequence>
<keyword evidence="2 3" id="KW-0808">Transferase</keyword>
<dbReference type="AlphaFoldDB" id="A0A2Z4XXW8"/>
<evidence type="ECO:0000313" key="4">
    <source>
        <dbReference type="EMBL" id="QIW11812.1"/>
    </source>
</evidence>
<keyword evidence="1 3" id="KW-0489">Methyltransferase</keyword>
<dbReference type="GO" id="GO:0032259">
    <property type="term" value="P:methylation"/>
    <property type="evidence" value="ECO:0007669"/>
    <property type="project" value="UniProtKB-KW"/>
</dbReference>
<dbReference type="Pfam" id="PF02636">
    <property type="entry name" value="Methyltransf_28"/>
    <property type="match status" value="1"/>
</dbReference>
<evidence type="ECO:0000256" key="2">
    <source>
        <dbReference type="ARBA" id="ARBA00022679"/>
    </source>
</evidence>
<dbReference type="GO" id="GO:0035243">
    <property type="term" value="F:protein-arginine omega-N symmetric methyltransferase activity"/>
    <property type="evidence" value="ECO:0007669"/>
    <property type="project" value="TreeGrafter"/>
</dbReference>
<name>A0A2Z4XXW8_9GAMM</name>
<evidence type="ECO:0000313" key="6">
    <source>
        <dbReference type="Proteomes" id="UP000681131"/>
    </source>
</evidence>
<keyword evidence="6" id="KW-1185">Reference proteome</keyword>
<dbReference type="EMBL" id="CP021781">
    <property type="protein sequence ID" value="AXA33580.1"/>
    <property type="molecule type" value="Genomic_DNA"/>
</dbReference>
<dbReference type="InterPro" id="IPR003788">
    <property type="entry name" value="NDUFAF7"/>
</dbReference>
<dbReference type="Gene3D" id="3.40.50.12710">
    <property type="match status" value="1"/>
</dbReference>
<evidence type="ECO:0000313" key="3">
    <source>
        <dbReference type="EMBL" id="AXA33580.1"/>
    </source>
</evidence>
<dbReference type="InterPro" id="IPR029063">
    <property type="entry name" value="SAM-dependent_MTases_sf"/>
</dbReference>
<reference evidence="3 5" key="1">
    <citation type="submission" date="2017-06" db="EMBL/GenBank/DDBJ databases">
        <title>Complete genome of Francisella adeliensis.</title>
        <authorList>
            <person name="Vallesi A."/>
            <person name="Sjodin A."/>
        </authorList>
    </citation>
    <scope>NUCLEOTIDE SEQUENCE [LARGE SCALE GENOMIC DNA]</scope>
    <source>
        <strain evidence="3 5">FDC440</strain>
    </source>
</reference>
<protein>
    <submittedName>
        <fullName evidence="3">SAM-dependent methyltransferase</fullName>
    </submittedName>
</protein>
<dbReference type="Proteomes" id="UP000681131">
    <property type="component" value="Chromosome"/>
</dbReference>
<dbReference type="Proteomes" id="UP000251120">
    <property type="component" value="Chromosome"/>
</dbReference>
<dbReference type="PANTHER" id="PTHR12049">
    <property type="entry name" value="PROTEIN ARGININE METHYLTRANSFERASE NDUFAF7, MITOCHONDRIAL"/>
    <property type="match status" value="1"/>
</dbReference>
<dbReference type="SUPFAM" id="SSF53335">
    <property type="entry name" value="S-adenosyl-L-methionine-dependent methyltransferases"/>
    <property type="match status" value="1"/>
</dbReference>
<reference evidence="4 6" key="2">
    <citation type="submission" date="2019-08" db="EMBL/GenBank/DDBJ databases">
        <title>Complete genome sequences of Francisella adeliensis (FSC1325 and FSC1326).</title>
        <authorList>
            <person name="Ohrman C."/>
            <person name="Uneklint I."/>
            <person name="Vallesi A."/>
            <person name="Karlsson L."/>
            <person name="Sjodin A."/>
        </authorList>
    </citation>
    <scope>NUCLEOTIDE SEQUENCE [LARGE SCALE GENOMIC DNA]</scope>
    <source>
        <strain evidence="4 6">FSC1325</strain>
    </source>
</reference>
<proteinExistence type="predicted"/>
<evidence type="ECO:0000256" key="1">
    <source>
        <dbReference type="ARBA" id="ARBA00022603"/>
    </source>
</evidence>
<dbReference type="InterPro" id="IPR038375">
    <property type="entry name" value="NDUFAF7_sf"/>
</dbReference>